<dbReference type="Proteomes" id="UP001161325">
    <property type="component" value="Unassembled WGS sequence"/>
</dbReference>
<dbReference type="InterPro" id="IPR041726">
    <property type="entry name" value="ACAD10_11_N"/>
</dbReference>
<dbReference type="InterPro" id="IPR002575">
    <property type="entry name" value="Aminoglycoside_PTrfase"/>
</dbReference>
<dbReference type="RefSeq" id="WP_284348595.1">
    <property type="nucleotide sequence ID" value="NZ_BRXS01000001.1"/>
</dbReference>
<keyword evidence="3" id="KW-1185">Reference proteome</keyword>
<evidence type="ECO:0000259" key="1">
    <source>
        <dbReference type="Pfam" id="PF01636"/>
    </source>
</evidence>
<proteinExistence type="predicted"/>
<dbReference type="PANTHER" id="PTHR47829">
    <property type="entry name" value="HYDROLASE, PUTATIVE (AFU_ORTHOLOGUE AFUA_1G12880)-RELATED"/>
    <property type="match status" value="1"/>
</dbReference>
<dbReference type="CDD" id="cd05154">
    <property type="entry name" value="ACAD10_11_N-like"/>
    <property type="match status" value="1"/>
</dbReference>
<feature type="domain" description="Aminoglycoside phosphotransferase" evidence="1">
    <location>
        <begin position="40"/>
        <end position="272"/>
    </location>
</feature>
<organism evidence="2 3">
    <name type="scientific">Roseisolibacter agri</name>
    <dbReference type="NCBI Taxonomy" id="2014610"/>
    <lineage>
        <taxon>Bacteria</taxon>
        <taxon>Pseudomonadati</taxon>
        <taxon>Gemmatimonadota</taxon>
        <taxon>Gemmatimonadia</taxon>
        <taxon>Gemmatimonadales</taxon>
        <taxon>Gemmatimonadaceae</taxon>
        <taxon>Roseisolibacter</taxon>
    </lineage>
</organism>
<comment type="caution">
    <text evidence="2">The sequence shown here is derived from an EMBL/GenBank/DDBJ whole genome shotgun (WGS) entry which is preliminary data.</text>
</comment>
<gene>
    <name evidence="2" type="ORF">rosag_06600</name>
</gene>
<name>A0AA37V1Q7_9BACT</name>
<dbReference type="InterPro" id="IPR011009">
    <property type="entry name" value="Kinase-like_dom_sf"/>
</dbReference>
<dbReference type="InterPro" id="IPR052898">
    <property type="entry name" value="ACAD10-like"/>
</dbReference>
<dbReference type="SUPFAM" id="SSF56112">
    <property type="entry name" value="Protein kinase-like (PK-like)"/>
    <property type="match status" value="1"/>
</dbReference>
<dbReference type="EMBL" id="BRXS01000001">
    <property type="protein sequence ID" value="GLC24147.1"/>
    <property type="molecule type" value="Genomic_DNA"/>
</dbReference>
<protein>
    <submittedName>
        <fullName evidence="2">Aminoglycoside phosphotransferase</fullName>
    </submittedName>
</protein>
<accession>A0AA37V1Q7</accession>
<dbReference type="Gene3D" id="3.90.1200.10">
    <property type="match status" value="1"/>
</dbReference>
<dbReference type="AlphaFoldDB" id="A0AA37V1Q7"/>
<dbReference type="Gene3D" id="3.30.200.20">
    <property type="entry name" value="Phosphorylase Kinase, domain 1"/>
    <property type="match status" value="1"/>
</dbReference>
<dbReference type="Pfam" id="PF01636">
    <property type="entry name" value="APH"/>
    <property type="match status" value="1"/>
</dbReference>
<sequence>MIDEPRAVRRGEELDPAPLAAFLARAAPGWEDVRPEMLDVAQFGSGFSNLTYLVRAGGRELVLRRPPRGVKAGSAHDVLREHRLLTALRPAFGRVPRTVAACDDPAVLGAPFYVMERVTGVILRGAPGEPVPEAATMRGLAERFVDELAALHALDWRAAGLGELGRPEGYVARQVDGWSRRWLAARTGDVPSIERAAAWLAAQRPPDGGASVIHNDFKYDNLVLDPADLTRVVAVLDWEMATLGDPLMDLGTSLGYWVDPDDPPALRALRLGLTAAPGNLTRAELVARYASISRRDVGDALFHYVFGLFKLAVVAQQIFARYVQGHTRDPRFAALDGAVRALGGLAERAITLGRIDRLG</sequence>
<reference evidence="2" key="1">
    <citation type="submission" date="2022-08" db="EMBL/GenBank/DDBJ databases">
        <title>Draft genome sequencing of Roseisolibacter agri AW1220.</title>
        <authorList>
            <person name="Tobiishi Y."/>
            <person name="Tonouchi A."/>
        </authorList>
    </citation>
    <scope>NUCLEOTIDE SEQUENCE</scope>
    <source>
        <strain evidence="2">AW1220</strain>
    </source>
</reference>
<evidence type="ECO:0000313" key="2">
    <source>
        <dbReference type="EMBL" id="GLC24147.1"/>
    </source>
</evidence>
<dbReference type="PANTHER" id="PTHR47829:SF1">
    <property type="entry name" value="HAD FAMILY PHOSPHATASE"/>
    <property type="match status" value="1"/>
</dbReference>
<evidence type="ECO:0000313" key="3">
    <source>
        <dbReference type="Proteomes" id="UP001161325"/>
    </source>
</evidence>